<dbReference type="Gene3D" id="2.60.40.2080">
    <property type="match status" value="1"/>
</dbReference>
<keyword evidence="2" id="KW-0472">Membrane</keyword>
<keyword evidence="3" id="KW-0732">Signal</keyword>
<dbReference type="VEuPathDB" id="CryptoDB:Vbra_15548"/>
<feature type="signal peptide" evidence="3">
    <location>
        <begin position="1"/>
        <end position="29"/>
    </location>
</feature>
<keyword evidence="5" id="KW-1185">Reference proteome</keyword>
<gene>
    <name evidence="4" type="ORF">Vbra_15548</name>
</gene>
<feature type="region of interest" description="Disordered" evidence="1">
    <location>
        <begin position="819"/>
        <end position="843"/>
    </location>
</feature>
<keyword evidence="2" id="KW-1133">Transmembrane helix</keyword>
<dbReference type="InterPro" id="IPR037221">
    <property type="entry name" value="H-type_lectin_dom_sf"/>
</dbReference>
<feature type="region of interest" description="Disordered" evidence="1">
    <location>
        <begin position="625"/>
        <end position="688"/>
    </location>
</feature>
<organism evidence="4 5">
    <name type="scientific">Vitrella brassicaformis (strain CCMP3155)</name>
    <dbReference type="NCBI Taxonomy" id="1169540"/>
    <lineage>
        <taxon>Eukaryota</taxon>
        <taxon>Sar</taxon>
        <taxon>Alveolata</taxon>
        <taxon>Colpodellida</taxon>
        <taxon>Vitrellaceae</taxon>
        <taxon>Vitrella</taxon>
    </lineage>
</organism>
<keyword evidence="2" id="KW-0812">Transmembrane</keyword>
<feature type="transmembrane region" description="Helical" evidence="2">
    <location>
        <begin position="693"/>
        <end position="721"/>
    </location>
</feature>
<dbReference type="AlphaFoldDB" id="A0A0G4FIY7"/>
<proteinExistence type="predicted"/>
<accession>A0A0G4FIY7</accession>
<feature type="chain" id="PRO_5005189365" evidence="3">
    <location>
        <begin position="30"/>
        <end position="843"/>
    </location>
</feature>
<feature type="compositionally biased region" description="Polar residues" evidence="1">
    <location>
        <begin position="637"/>
        <end position="652"/>
    </location>
</feature>
<reference evidence="4 5" key="1">
    <citation type="submission" date="2014-11" db="EMBL/GenBank/DDBJ databases">
        <authorList>
            <person name="Zhu J."/>
            <person name="Qi W."/>
            <person name="Song R."/>
        </authorList>
    </citation>
    <scope>NUCLEOTIDE SEQUENCE [LARGE SCALE GENOMIC DNA]</scope>
</reference>
<evidence type="ECO:0000313" key="5">
    <source>
        <dbReference type="Proteomes" id="UP000041254"/>
    </source>
</evidence>
<evidence type="ECO:0000256" key="3">
    <source>
        <dbReference type="SAM" id="SignalP"/>
    </source>
</evidence>
<dbReference type="InParanoid" id="A0A0G4FIY7"/>
<dbReference type="EMBL" id="CDMY01000447">
    <property type="protein sequence ID" value="CEM13723.1"/>
    <property type="molecule type" value="Genomic_DNA"/>
</dbReference>
<feature type="compositionally biased region" description="Low complexity" evidence="1">
    <location>
        <begin position="653"/>
        <end position="667"/>
    </location>
</feature>
<evidence type="ECO:0000256" key="2">
    <source>
        <dbReference type="SAM" id="Phobius"/>
    </source>
</evidence>
<feature type="region of interest" description="Disordered" evidence="1">
    <location>
        <begin position="774"/>
        <end position="794"/>
    </location>
</feature>
<dbReference type="PhylomeDB" id="A0A0G4FIY7"/>
<sequence>MHFCDIMSPRFLFLLSLSVVVSMVNPSSATNADVRFGRYNMTESAVESGHRNYYYLNSTTTLCSIVVYDVPFQVSDDHTTVLMSINHFGRRPDPTQPLPASTGWFDINYSGEANEGFEVCVNDNTTHVNRTDDGKGKGAVVQFDHHPDLHVDWFAFQGNPFSFSQGGRIRLPKVGTRFYGVGCRWINFSPPFKGSPRLLVALEHQTTGRHPLRHQDTAWVEAVDHQRARVCARDEPIFETSGHRSIHINYLAFDPSKLPNEPHAQSGSVLTAWPNSPQPSKDMLETIHHPFDAVHHHGHGDDTLFPNAPHRICINVTFSTPFDSVPYVFVTASHRGEREKTKDFEATTAWVEELSERGFRGCVTEMWYHDGPHEPIWLEWLAFDDLFMWDPMHKQRMMGVRGSLFMRLDYYYFTRSSVPFASSIQSALTEAAGIAAARVNIKNVSDASGQLSDVPNLMIVEFDIAPPENGGLREMGAVDAMQKIDDQIARETGSFWQTKFAAEYLSDAVVAPIAPKNNTDGAPPPAKKKNKRSPPPLSSGAGKTYPPFNMPKAWLEYRADCVVGPWTIDGKCSSQGKDKCDRMQSGFLRQRREMVRQKSTTGKECPPLTRNVPCNIPPCWEEAAGATQAAGERSPAAVSSQMGGSSREPVSTQEAAQAQDDFSSQQSMGGDNLEEIEPPPGGNKEKKNPHRNLIVAAMSVAVILAIPCTGAAILACVVYFCRSKERGPVNICSADPSQVDSPQPGVPKMVGRYRQQVDDIDITRTQRDICDDAVPPAMQTKDDPAHDSAPTFNRESSLDEIELATPVDAQFKYTPTRLPPLGVAAQQQAAARERGEAGGVSLI</sequence>
<evidence type="ECO:0000313" key="4">
    <source>
        <dbReference type="EMBL" id="CEM13723.1"/>
    </source>
</evidence>
<protein>
    <submittedName>
        <fullName evidence="4">Uncharacterized protein</fullName>
    </submittedName>
</protein>
<evidence type="ECO:0000256" key="1">
    <source>
        <dbReference type="SAM" id="MobiDB-lite"/>
    </source>
</evidence>
<feature type="region of interest" description="Disordered" evidence="1">
    <location>
        <begin position="514"/>
        <end position="545"/>
    </location>
</feature>
<name>A0A0G4FIY7_VITBC</name>
<dbReference type="Proteomes" id="UP000041254">
    <property type="component" value="Unassembled WGS sequence"/>
</dbReference>